<dbReference type="SUPFAM" id="SSF52540">
    <property type="entry name" value="P-loop containing nucleoside triphosphate hydrolases"/>
    <property type="match status" value="1"/>
</dbReference>
<dbReference type="Gene3D" id="1.20.1560.10">
    <property type="entry name" value="ABC transporter type 1, transmembrane domain"/>
    <property type="match status" value="1"/>
</dbReference>
<keyword evidence="2 7" id="KW-0812">Transmembrane</keyword>
<dbReference type="InterPro" id="IPR003593">
    <property type="entry name" value="AAA+_ATPase"/>
</dbReference>
<name>A0A926ILQ8_9FIRM</name>
<reference evidence="10 11" key="1">
    <citation type="submission" date="2020-08" db="EMBL/GenBank/DDBJ databases">
        <title>Genome public.</title>
        <authorList>
            <person name="Liu C."/>
            <person name="Sun Q."/>
        </authorList>
    </citation>
    <scope>NUCLEOTIDE SEQUENCE [LARGE SCALE GENOMIC DNA]</scope>
    <source>
        <strain evidence="10 11">NSJ-26</strain>
    </source>
</reference>
<protein>
    <submittedName>
        <fullName evidence="10">ABC transporter ATP-binding protein</fullName>
    </submittedName>
</protein>
<dbReference type="PANTHER" id="PTHR43394">
    <property type="entry name" value="ATP-DEPENDENT PERMEASE MDL1, MITOCHONDRIAL"/>
    <property type="match status" value="1"/>
</dbReference>
<dbReference type="InterPro" id="IPR036640">
    <property type="entry name" value="ABC1_TM_sf"/>
</dbReference>
<feature type="transmembrane region" description="Helical" evidence="7">
    <location>
        <begin position="247"/>
        <end position="272"/>
    </location>
</feature>
<dbReference type="InterPro" id="IPR017871">
    <property type="entry name" value="ABC_transporter-like_CS"/>
</dbReference>
<keyword evidence="6 7" id="KW-0472">Membrane</keyword>
<dbReference type="PROSITE" id="PS00211">
    <property type="entry name" value="ABC_TRANSPORTER_1"/>
    <property type="match status" value="1"/>
</dbReference>
<dbReference type="InterPro" id="IPR011527">
    <property type="entry name" value="ABC1_TM_dom"/>
</dbReference>
<sequence length="539" mass="60933">MRKSIKKAFPYLLLAFGVIVCSAILEGYLSIYMMKIVDSTIGGNKDLFKDQAKTLLIIAALLLPTSILSSYTLGLYKKKALVAIKGDYIKEVFDKNINEFQRDNNAKYLSAITNDMNTIEINYINGILEAGRNIIRFILAVAIIAFISPWALAIGLGISILSTLLAVFLGKPLQKHHNQRSELFEGYTSYIKEVLGAFHIIKSNDLSNKVYKDFYGKSKDIQEKGYLIDKIYTYFSAAENFLISTSFLGITAIVIYMSLIGKVTFGGVVLIVNNLEKLIFPIMEFVEWIPKIFSVKTIFIKLEDTLLNQGDYKETLELENFNNSIKIKDLSFSYEDNNVLNNISLELKKGEKYLIIGPSGGGKSTLLKLLRKYFNPNKGAIYIDDNNLMDITKESYFKNISNVEQQVFLFEDTLRNNITLYKEYTEEEINDVIDKSGLKEFVEGLPKGLDTMIYDNGKNISGGERSRVAIARGLLSKSNIIFLDEAFASLDTKVAKEIEETLLDLEDITVINVSHIIFEDTKEKYDGIFKIINSRVTII</sequence>
<evidence type="ECO:0000256" key="4">
    <source>
        <dbReference type="ARBA" id="ARBA00022840"/>
    </source>
</evidence>
<evidence type="ECO:0000256" key="2">
    <source>
        <dbReference type="ARBA" id="ARBA00022692"/>
    </source>
</evidence>
<accession>A0A926ILQ8</accession>
<keyword evidence="5 7" id="KW-1133">Transmembrane helix</keyword>
<comment type="subcellular location">
    <subcellularLocation>
        <location evidence="1">Cell membrane</location>
        <topology evidence="1">Multi-pass membrane protein</topology>
    </subcellularLocation>
</comment>
<dbReference type="PROSITE" id="PS50929">
    <property type="entry name" value="ABC_TM1F"/>
    <property type="match status" value="1"/>
</dbReference>
<evidence type="ECO:0000313" key="10">
    <source>
        <dbReference type="EMBL" id="MBC8589635.1"/>
    </source>
</evidence>
<dbReference type="RefSeq" id="WP_249322454.1">
    <property type="nucleotide sequence ID" value="NZ_JACRTK010000001.1"/>
</dbReference>
<dbReference type="PROSITE" id="PS50893">
    <property type="entry name" value="ABC_TRANSPORTER_2"/>
    <property type="match status" value="1"/>
</dbReference>
<dbReference type="SMART" id="SM00382">
    <property type="entry name" value="AAA"/>
    <property type="match status" value="1"/>
</dbReference>
<dbReference type="Pfam" id="PF00664">
    <property type="entry name" value="ABC_membrane"/>
    <property type="match status" value="1"/>
</dbReference>
<organism evidence="10 11">
    <name type="scientific">Wansuia hejianensis</name>
    <dbReference type="NCBI Taxonomy" id="2763667"/>
    <lineage>
        <taxon>Bacteria</taxon>
        <taxon>Bacillati</taxon>
        <taxon>Bacillota</taxon>
        <taxon>Clostridia</taxon>
        <taxon>Lachnospirales</taxon>
        <taxon>Lachnospiraceae</taxon>
        <taxon>Wansuia</taxon>
    </lineage>
</organism>
<dbReference type="GO" id="GO:0005524">
    <property type="term" value="F:ATP binding"/>
    <property type="evidence" value="ECO:0007669"/>
    <property type="project" value="UniProtKB-KW"/>
</dbReference>
<evidence type="ECO:0000256" key="6">
    <source>
        <dbReference type="ARBA" id="ARBA00023136"/>
    </source>
</evidence>
<proteinExistence type="predicted"/>
<dbReference type="GO" id="GO:0005886">
    <property type="term" value="C:plasma membrane"/>
    <property type="evidence" value="ECO:0007669"/>
    <property type="project" value="UniProtKB-SubCell"/>
</dbReference>
<keyword evidence="11" id="KW-1185">Reference proteome</keyword>
<dbReference type="Pfam" id="PF00005">
    <property type="entry name" value="ABC_tran"/>
    <property type="match status" value="1"/>
</dbReference>
<keyword evidence="4 10" id="KW-0067">ATP-binding</keyword>
<dbReference type="AlphaFoldDB" id="A0A926ILQ8"/>
<evidence type="ECO:0000256" key="5">
    <source>
        <dbReference type="ARBA" id="ARBA00022989"/>
    </source>
</evidence>
<dbReference type="PANTHER" id="PTHR43394:SF1">
    <property type="entry name" value="ATP-BINDING CASSETTE SUB-FAMILY B MEMBER 10, MITOCHONDRIAL"/>
    <property type="match status" value="1"/>
</dbReference>
<evidence type="ECO:0000256" key="7">
    <source>
        <dbReference type="SAM" id="Phobius"/>
    </source>
</evidence>
<dbReference type="InterPro" id="IPR039421">
    <property type="entry name" value="Type_1_exporter"/>
</dbReference>
<dbReference type="Proteomes" id="UP000601522">
    <property type="component" value="Unassembled WGS sequence"/>
</dbReference>
<evidence type="ECO:0000313" key="11">
    <source>
        <dbReference type="Proteomes" id="UP000601522"/>
    </source>
</evidence>
<feature type="transmembrane region" description="Helical" evidence="7">
    <location>
        <begin position="137"/>
        <end position="170"/>
    </location>
</feature>
<evidence type="ECO:0000256" key="3">
    <source>
        <dbReference type="ARBA" id="ARBA00022741"/>
    </source>
</evidence>
<feature type="transmembrane region" description="Helical" evidence="7">
    <location>
        <begin position="54"/>
        <end position="76"/>
    </location>
</feature>
<dbReference type="InterPro" id="IPR003439">
    <property type="entry name" value="ABC_transporter-like_ATP-bd"/>
</dbReference>
<dbReference type="EMBL" id="JACRTK010000001">
    <property type="protein sequence ID" value="MBC8589635.1"/>
    <property type="molecule type" value="Genomic_DNA"/>
</dbReference>
<keyword evidence="3" id="KW-0547">Nucleotide-binding</keyword>
<dbReference type="Gene3D" id="3.40.50.300">
    <property type="entry name" value="P-loop containing nucleotide triphosphate hydrolases"/>
    <property type="match status" value="1"/>
</dbReference>
<dbReference type="GO" id="GO:0015421">
    <property type="term" value="F:ABC-type oligopeptide transporter activity"/>
    <property type="evidence" value="ECO:0007669"/>
    <property type="project" value="TreeGrafter"/>
</dbReference>
<evidence type="ECO:0000259" key="8">
    <source>
        <dbReference type="PROSITE" id="PS50893"/>
    </source>
</evidence>
<dbReference type="SUPFAM" id="SSF90123">
    <property type="entry name" value="ABC transporter transmembrane region"/>
    <property type="match status" value="1"/>
</dbReference>
<gene>
    <name evidence="10" type="ORF">H8689_00550</name>
</gene>
<feature type="domain" description="ABC transmembrane type-1" evidence="9">
    <location>
        <begin position="13"/>
        <end position="294"/>
    </location>
</feature>
<comment type="caution">
    <text evidence="10">The sequence shown here is derived from an EMBL/GenBank/DDBJ whole genome shotgun (WGS) entry which is preliminary data.</text>
</comment>
<evidence type="ECO:0000259" key="9">
    <source>
        <dbReference type="PROSITE" id="PS50929"/>
    </source>
</evidence>
<evidence type="ECO:0000256" key="1">
    <source>
        <dbReference type="ARBA" id="ARBA00004651"/>
    </source>
</evidence>
<feature type="transmembrane region" description="Helical" evidence="7">
    <location>
        <begin position="12"/>
        <end position="34"/>
    </location>
</feature>
<dbReference type="GO" id="GO:0016887">
    <property type="term" value="F:ATP hydrolysis activity"/>
    <property type="evidence" value="ECO:0007669"/>
    <property type="project" value="InterPro"/>
</dbReference>
<feature type="domain" description="ABC transporter" evidence="8">
    <location>
        <begin position="325"/>
        <end position="538"/>
    </location>
</feature>
<dbReference type="InterPro" id="IPR027417">
    <property type="entry name" value="P-loop_NTPase"/>
</dbReference>